<dbReference type="GO" id="GO:0046872">
    <property type="term" value="F:metal ion binding"/>
    <property type="evidence" value="ECO:0007669"/>
    <property type="project" value="UniProtKB-KW"/>
</dbReference>
<sequence length="259" mass="28361">MKKLVFLISAALVAAPTFAKDQLHVYAASSMTNAVNDLAADYEKTHPNVDVVPVFASSSSLARQIEHGAPADIYLSANEKWVRYLIKKDIVKLDHVNLVAGNQLVLIEPVKEHIKAFDVKNKGEWKHLLSETRMAVGNTGSVPVGMYSKEALEHLGVWKTVEPKLAQANNVRLALALVERGEADLGMVYKTDAVLTKKVKIISTFDPKLHTAIHYPLVQISDSADAADFAKFVQSDAGKKVLDQYGFNTHLGNAKFAAK</sequence>
<evidence type="ECO:0000256" key="1">
    <source>
        <dbReference type="ARBA" id="ARBA00009175"/>
    </source>
</evidence>
<evidence type="ECO:0000313" key="9">
    <source>
        <dbReference type="Proteomes" id="UP000462621"/>
    </source>
</evidence>
<dbReference type="Proteomes" id="UP000462621">
    <property type="component" value="Unassembled WGS sequence"/>
</dbReference>
<comment type="caution">
    <text evidence="8">The sequence shown here is derived from an EMBL/GenBank/DDBJ whole genome shotgun (WGS) entry which is preliminary data.</text>
</comment>
<reference evidence="8 9" key="1">
    <citation type="submission" date="2019-10" db="EMBL/GenBank/DDBJ databases">
        <title>Vibrio sp. nov. isolated from a shrimp pond.</title>
        <authorList>
            <person name="Gomez-Gil B."/>
            <person name="Enciso-Ibarra J."/>
            <person name="Enciso-Ibarra K."/>
            <person name="Bolan-Mejia C."/>
        </authorList>
    </citation>
    <scope>NUCLEOTIDE SEQUENCE [LARGE SCALE GENOMIC DNA]</scope>
    <source>
        <strain evidence="8 9">CAIM 722</strain>
    </source>
</reference>
<comment type="subunit">
    <text evidence="5">The complex is composed of two ATP-binding proteins (ModC), two transmembrane proteins (ModB) and a solute-binding protein (ModA).</text>
</comment>
<name>A0A7X4RVQ8_9VIBR</name>
<dbReference type="EMBL" id="WEKT01000031">
    <property type="protein sequence ID" value="MZI94555.1"/>
    <property type="molecule type" value="Genomic_DNA"/>
</dbReference>
<evidence type="ECO:0000256" key="6">
    <source>
        <dbReference type="PIRSR" id="PIRSR004846-1"/>
    </source>
</evidence>
<dbReference type="InterPro" id="IPR005950">
    <property type="entry name" value="ModA"/>
</dbReference>
<organism evidence="8 9">
    <name type="scientific">Vibrio eleionomae</name>
    <dbReference type="NCBI Taxonomy" id="2653505"/>
    <lineage>
        <taxon>Bacteria</taxon>
        <taxon>Pseudomonadati</taxon>
        <taxon>Pseudomonadota</taxon>
        <taxon>Gammaproteobacteria</taxon>
        <taxon>Vibrionales</taxon>
        <taxon>Vibrionaceae</taxon>
        <taxon>Vibrio</taxon>
    </lineage>
</organism>
<accession>A0A7X4RVQ8</accession>
<dbReference type="NCBIfam" id="TIGR01256">
    <property type="entry name" value="modA"/>
    <property type="match status" value="1"/>
</dbReference>
<evidence type="ECO:0000256" key="7">
    <source>
        <dbReference type="SAM" id="SignalP"/>
    </source>
</evidence>
<keyword evidence="3 6" id="KW-0479">Metal-binding</keyword>
<dbReference type="RefSeq" id="WP_161157032.1">
    <property type="nucleotide sequence ID" value="NZ_WEKT01000031.1"/>
</dbReference>
<keyword evidence="9" id="KW-1185">Reference proteome</keyword>
<dbReference type="AlphaFoldDB" id="A0A7X4RVQ8"/>
<evidence type="ECO:0000256" key="5">
    <source>
        <dbReference type="ARBA" id="ARBA00062515"/>
    </source>
</evidence>
<evidence type="ECO:0000313" key="8">
    <source>
        <dbReference type="EMBL" id="MZI94555.1"/>
    </source>
</evidence>
<gene>
    <name evidence="8" type="primary">modA</name>
    <name evidence="8" type="ORF">F9817_15275</name>
</gene>
<dbReference type="PANTHER" id="PTHR30632:SF17">
    <property type="entry name" value="MOLYBDATE-BINDING PROTEIN MODA"/>
    <property type="match status" value="1"/>
</dbReference>
<dbReference type="GO" id="GO:0030973">
    <property type="term" value="F:molybdate ion binding"/>
    <property type="evidence" value="ECO:0007669"/>
    <property type="project" value="TreeGrafter"/>
</dbReference>
<evidence type="ECO:0000256" key="2">
    <source>
        <dbReference type="ARBA" id="ARBA00022505"/>
    </source>
</evidence>
<comment type="similarity">
    <text evidence="1">Belongs to the bacterial solute-binding protein ModA family.</text>
</comment>
<dbReference type="GO" id="GO:0015689">
    <property type="term" value="P:molybdate ion transport"/>
    <property type="evidence" value="ECO:0007669"/>
    <property type="project" value="InterPro"/>
</dbReference>
<keyword evidence="2 6" id="KW-0500">Molybdenum</keyword>
<feature type="binding site" evidence="6">
    <location>
        <position position="58"/>
    </location>
    <ligand>
        <name>molybdate</name>
        <dbReference type="ChEBI" id="CHEBI:36264"/>
    </ligand>
</feature>
<feature type="signal peptide" evidence="7">
    <location>
        <begin position="1"/>
        <end position="19"/>
    </location>
</feature>
<dbReference type="GO" id="GO:1901359">
    <property type="term" value="F:tungstate binding"/>
    <property type="evidence" value="ECO:0007669"/>
    <property type="project" value="UniProtKB-ARBA"/>
</dbReference>
<dbReference type="FunFam" id="3.40.190.10:FF:000035">
    <property type="entry name" value="Molybdate ABC transporter substrate-binding protein"/>
    <property type="match status" value="1"/>
</dbReference>
<dbReference type="InterPro" id="IPR050682">
    <property type="entry name" value="ModA/WtpA"/>
</dbReference>
<dbReference type="Gene3D" id="3.40.190.10">
    <property type="entry name" value="Periplasmic binding protein-like II"/>
    <property type="match status" value="2"/>
</dbReference>
<dbReference type="NCBIfam" id="NF007958">
    <property type="entry name" value="PRK10677.1"/>
    <property type="match status" value="1"/>
</dbReference>
<dbReference type="PANTHER" id="PTHR30632">
    <property type="entry name" value="MOLYBDATE-BINDING PERIPLASMIC PROTEIN"/>
    <property type="match status" value="1"/>
</dbReference>
<keyword evidence="4 7" id="KW-0732">Signal</keyword>
<dbReference type="Pfam" id="PF13531">
    <property type="entry name" value="SBP_bac_11"/>
    <property type="match status" value="1"/>
</dbReference>
<evidence type="ECO:0000256" key="4">
    <source>
        <dbReference type="ARBA" id="ARBA00022729"/>
    </source>
</evidence>
<feature type="binding site" evidence="6">
    <location>
        <position position="171"/>
    </location>
    <ligand>
        <name>molybdate</name>
        <dbReference type="ChEBI" id="CHEBI:36264"/>
    </ligand>
</feature>
<dbReference type="PIRSF" id="PIRSF004846">
    <property type="entry name" value="ModA"/>
    <property type="match status" value="1"/>
</dbReference>
<feature type="binding site" evidence="6">
    <location>
        <position position="30"/>
    </location>
    <ligand>
        <name>molybdate</name>
        <dbReference type="ChEBI" id="CHEBI:36264"/>
    </ligand>
</feature>
<feature type="chain" id="PRO_5030830711" evidence="7">
    <location>
        <begin position="20"/>
        <end position="259"/>
    </location>
</feature>
<evidence type="ECO:0000256" key="3">
    <source>
        <dbReference type="ARBA" id="ARBA00022723"/>
    </source>
</evidence>
<dbReference type="GO" id="GO:0030288">
    <property type="term" value="C:outer membrane-bounded periplasmic space"/>
    <property type="evidence" value="ECO:0007669"/>
    <property type="project" value="TreeGrafter"/>
</dbReference>
<protein>
    <submittedName>
        <fullName evidence="8">Molybdate ABC transporter substrate-binding protein</fullName>
    </submittedName>
</protein>
<feature type="binding site" evidence="6">
    <location>
        <position position="189"/>
    </location>
    <ligand>
        <name>molybdate</name>
        <dbReference type="ChEBI" id="CHEBI:36264"/>
    </ligand>
</feature>
<dbReference type="SUPFAM" id="SSF53850">
    <property type="entry name" value="Periplasmic binding protein-like II"/>
    <property type="match status" value="1"/>
</dbReference>
<proteinExistence type="inferred from homology"/>